<accession>A0A644WEA0</accession>
<comment type="caution">
    <text evidence="1">The sequence shown here is derived from an EMBL/GenBank/DDBJ whole genome shotgun (WGS) entry which is preliminary data.</text>
</comment>
<organism evidence="1">
    <name type="scientific">bioreactor metagenome</name>
    <dbReference type="NCBI Taxonomy" id="1076179"/>
    <lineage>
        <taxon>unclassified sequences</taxon>
        <taxon>metagenomes</taxon>
        <taxon>ecological metagenomes</taxon>
    </lineage>
</organism>
<sequence>MRLYDKMENCRQQIFNATISFRIIMNKRIILYILCFILFLSGCTQKQKNDLRPDQSSCIPTHEMISDFYKARNSFVHHLLINDSDPCYKRKMMECWQTIVSNKRQVIRYLLESESLWKDSTYLLYGDVTKYYYHGSLMNDKEHSLFLIEAIQRNDYMFNKRGAPLVYAFLNEKNNFIYNTNNQTIDSLPSHFRYSSDYNSSFNVDMDSAWKIYKKWYFEDLFLLRSPIENTDFKWFSSSQALYGTDSSDYYNSIKDTATLKKLGYLGLWR</sequence>
<name>A0A644WEA0_9ZZZZ</name>
<proteinExistence type="predicted"/>
<reference evidence="1" key="1">
    <citation type="submission" date="2019-08" db="EMBL/GenBank/DDBJ databases">
        <authorList>
            <person name="Kucharzyk K."/>
            <person name="Murdoch R.W."/>
            <person name="Higgins S."/>
            <person name="Loffler F."/>
        </authorList>
    </citation>
    <scope>NUCLEOTIDE SEQUENCE</scope>
</reference>
<gene>
    <name evidence="1" type="ORF">SDC9_48395</name>
</gene>
<dbReference type="EMBL" id="VSSQ01000848">
    <property type="protein sequence ID" value="MPM02150.1"/>
    <property type="molecule type" value="Genomic_DNA"/>
</dbReference>
<protein>
    <submittedName>
        <fullName evidence="1">Uncharacterized protein</fullName>
    </submittedName>
</protein>
<evidence type="ECO:0000313" key="1">
    <source>
        <dbReference type="EMBL" id="MPM02150.1"/>
    </source>
</evidence>
<dbReference type="AlphaFoldDB" id="A0A644WEA0"/>